<dbReference type="FunFam" id="1.25.40.10:FF:001070">
    <property type="entry name" value="Pentatricopeptide repeat-containing protein At1g11630, mitochondrial"/>
    <property type="match status" value="1"/>
</dbReference>
<organism evidence="5 6">
    <name type="scientific">Cuscuta epithymum</name>
    <dbReference type="NCBI Taxonomy" id="186058"/>
    <lineage>
        <taxon>Eukaryota</taxon>
        <taxon>Viridiplantae</taxon>
        <taxon>Streptophyta</taxon>
        <taxon>Embryophyta</taxon>
        <taxon>Tracheophyta</taxon>
        <taxon>Spermatophyta</taxon>
        <taxon>Magnoliopsida</taxon>
        <taxon>eudicotyledons</taxon>
        <taxon>Gunneridae</taxon>
        <taxon>Pentapetalae</taxon>
        <taxon>asterids</taxon>
        <taxon>lamiids</taxon>
        <taxon>Solanales</taxon>
        <taxon>Convolvulaceae</taxon>
        <taxon>Cuscuteae</taxon>
        <taxon>Cuscuta</taxon>
        <taxon>Cuscuta subgen. Cuscuta</taxon>
    </lineage>
</organism>
<dbReference type="SUPFAM" id="SSF81901">
    <property type="entry name" value="HCP-like"/>
    <property type="match status" value="1"/>
</dbReference>
<evidence type="ECO:0000256" key="4">
    <source>
        <dbReference type="PROSITE-ProRule" id="PRU00708"/>
    </source>
</evidence>
<dbReference type="PANTHER" id="PTHR47939">
    <property type="entry name" value="MEMBRANE-ASSOCIATED SALT-INDUCIBLE PROTEIN-LIKE"/>
    <property type="match status" value="1"/>
</dbReference>
<dbReference type="PANTHER" id="PTHR47939:SF9">
    <property type="entry name" value="(WILD MALAYSIAN BANANA) HYPOTHETICAL PROTEIN"/>
    <property type="match status" value="1"/>
</dbReference>
<reference evidence="5" key="1">
    <citation type="submission" date="2022-07" db="EMBL/GenBank/DDBJ databases">
        <authorList>
            <person name="Macas J."/>
            <person name="Novak P."/>
            <person name="Neumann P."/>
        </authorList>
    </citation>
    <scope>NUCLEOTIDE SEQUENCE</scope>
</reference>
<comment type="caution">
    <text evidence="5">The sequence shown here is derived from an EMBL/GenBank/DDBJ whole genome shotgun (WGS) entry which is preliminary data.</text>
</comment>
<dbReference type="InterPro" id="IPR050667">
    <property type="entry name" value="PPR-containing_protein"/>
</dbReference>
<evidence type="ECO:0000256" key="1">
    <source>
        <dbReference type="ARBA" id="ARBA00007626"/>
    </source>
</evidence>
<evidence type="ECO:0000313" key="5">
    <source>
        <dbReference type="EMBL" id="CAH9081547.1"/>
    </source>
</evidence>
<keyword evidence="6" id="KW-1185">Reference proteome</keyword>
<feature type="repeat" description="PPR" evidence="4">
    <location>
        <begin position="321"/>
        <end position="355"/>
    </location>
</feature>
<feature type="repeat" description="PPR" evidence="4">
    <location>
        <begin position="286"/>
        <end position="320"/>
    </location>
</feature>
<dbReference type="InterPro" id="IPR011990">
    <property type="entry name" value="TPR-like_helical_dom_sf"/>
</dbReference>
<feature type="repeat" description="PPR" evidence="4">
    <location>
        <begin position="251"/>
        <end position="285"/>
    </location>
</feature>
<dbReference type="EMBL" id="CAMAPF010000036">
    <property type="protein sequence ID" value="CAH9081547.1"/>
    <property type="molecule type" value="Genomic_DNA"/>
</dbReference>
<keyword evidence="2" id="KW-0677">Repeat</keyword>
<dbReference type="Proteomes" id="UP001152523">
    <property type="component" value="Unassembled WGS sequence"/>
</dbReference>
<dbReference type="Pfam" id="PF13041">
    <property type="entry name" value="PPR_2"/>
    <property type="match status" value="1"/>
</dbReference>
<evidence type="ECO:0008006" key="7">
    <source>
        <dbReference type="Google" id="ProtNLM"/>
    </source>
</evidence>
<dbReference type="PROSITE" id="PS51375">
    <property type="entry name" value="PPR"/>
    <property type="match status" value="4"/>
</dbReference>
<dbReference type="Pfam" id="PF12854">
    <property type="entry name" value="PPR_1"/>
    <property type="match status" value="1"/>
</dbReference>
<sequence>MAATARCKLRSVIFNPLPLNIRHFATSILNPDSKTALSSKEKSRTALSLLRTETNPERILDICRAAALTPESHLDRLAYSKAILKLRNSNYFGGIRELLEEYKSRPDFRSEKCISHFVVLYGQAGMLNDAMKTFEKMEDMGIERSVKSLNSLLFSCLLAKNFGEMKRVFVEFPKKYGIAPDLDTYNTMIKGFSESGSTSSVYSILDEMIRNKVRPNATTFGNCLAGFYMEEKFEDVGKVLDMMSQHGVSPGIAIYNIRIENLCKLKRSKEAKALLDGILSRGFKPNSLTYAHLIYGFCKEGDLEEAKCMFKKMVNSGCQPDSESYFRLVYFLCKGKDFEGAMKFAKECMEKGWVPNFSTMKMLVDGLASISKVEEAKDIISQLKEKFSRNADKWTEIEEGLPK</sequence>
<dbReference type="Pfam" id="PF01535">
    <property type="entry name" value="PPR"/>
    <property type="match status" value="1"/>
</dbReference>
<dbReference type="InterPro" id="IPR002885">
    <property type="entry name" value="PPR_rpt"/>
</dbReference>
<protein>
    <recommendedName>
        <fullName evidence="7">Pentatricopeptide repeat-containing protein</fullName>
    </recommendedName>
</protein>
<dbReference type="Gene3D" id="1.25.40.10">
    <property type="entry name" value="Tetratricopeptide repeat domain"/>
    <property type="match status" value="2"/>
</dbReference>
<dbReference type="NCBIfam" id="TIGR00756">
    <property type="entry name" value="PPR"/>
    <property type="match status" value="4"/>
</dbReference>
<keyword evidence="3" id="KW-0809">Transit peptide</keyword>
<proteinExistence type="inferred from homology"/>
<feature type="repeat" description="PPR" evidence="4">
    <location>
        <begin position="181"/>
        <end position="215"/>
    </location>
</feature>
<gene>
    <name evidence="5" type="ORF">CEPIT_LOCUS7736</name>
</gene>
<evidence type="ECO:0000256" key="3">
    <source>
        <dbReference type="ARBA" id="ARBA00022946"/>
    </source>
</evidence>
<dbReference type="AlphaFoldDB" id="A0AAV0CMZ2"/>
<name>A0AAV0CMZ2_9ASTE</name>
<evidence type="ECO:0000313" key="6">
    <source>
        <dbReference type="Proteomes" id="UP001152523"/>
    </source>
</evidence>
<accession>A0AAV0CMZ2</accession>
<evidence type="ECO:0000256" key="2">
    <source>
        <dbReference type="ARBA" id="ARBA00022737"/>
    </source>
</evidence>
<comment type="similarity">
    <text evidence="1">Belongs to the PPR family. P subfamily.</text>
</comment>